<keyword evidence="4" id="KW-0540">Nuclease</keyword>
<evidence type="ECO:0000256" key="8">
    <source>
        <dbReference type="ARBA" id="ARBA00022842"/>
    </source>
</evidence>
<evidence type="ECO:0000256" key="3">
    <source>
        <dbReference type="ARBA" id="ARBA00004322"/>
    </source>
</evidence>
<dbReference type="SUPFAM" id="SSF56219">
    <property type="entry name" value="DNase I-like"/>
    <property type="match status" value="1"/>
</dbReference>
<evidence type="ECO:0000313" key="12">
    <source>
        <dbReference type="EMBL" id="CAE0441227.1"/>
    </source>
</evidence>
<dbReference type="Pfam" id="PF03372">
    <property type="entry name" value="Exo_endo_phos"/>
    <property type="match status" value="1"/>
</dbReference>
<dbReference type="InterPro" id="IPR051547">
    <property type="entry name" value="TDP2-like"/>
</dbReference>
<keyword evidence="6" id="KW-0227">DNA damage</keyword>
<proteinExistence type="predicted"/>
<keyword evidence="7" id="KW-0378">Hydrolase</keyword>
<dbReference type="EMBL" id="HBIN01014971">
    <property type="protein sequence ID" value="CAE0441227.1"/>
    <property type="molecule type" value="Transcribed_RNA"/>
</dbReference>
<dbReference type="PANTHER" id="PTHR15822:SF4">
    <property type="entry name" value="TYROSYL-DNA PHOSPHODIESTERASE 2"/>
    <property type="match status" value="1"/>
</dbReference>
<evidence type="ECO:0000256" key="10">
    <source>
        <dbReference type="ARBA" id="ARBA00023242"/>
    </source>
</evidence>
<evidence type="ECO:0000256" key="7">
    <source>
        <dbReference type="ARBA" id="ARBA00022801"/>
    </source>
</evidence>
<comment type="cofactor">
    <cofactor evidence="1">
        <name>Mn(2+)</name>
        <dbReference type="ChEBI" id="CHEBI:29035"/>
    </cofactor>
</comment>
<dbReference type="PANTHER" id="PTHR15822">
    <property type="entry name" value="TRAF AND TNF RECEPTOR-ASSOCIATED PROTEIN"/>
    <property type="match status" value="1"/>
</dbReference>
<dbReference type="InterPro" id="IPR005135">
    <property type="entry name" value="Endo/exonuclease/phosphatase"/>
</dbReference>
<reference evidence="12" key="1">
    <citation type="submission" date="2021-01" db="EMBL/GenBank/DDBJ databases">
        <authorList>
            <person name="Corre E."/>
            <person name="Pelletier E."/>
            <person name="Niang G."/>
            <person name="Scheremetjew M."/>
            <person name="Finn R."/>
            <person name="Kale V."/>
            <person name="Holt S."/>
            <person name="Cochrane G."/>
            <person name="Meng A."/>
            <person name="Brown T."/>
            <person name="Cohen L."/>
        </authorList>
    </citation>
    <scope>NUCLEOTIDE SEQUENCE</scope>
    <source>
        <strain evidence="12">GSBS06</strain>
    </source>
</reference>
<evidence type="ECO:0000259" key="11">
    <source>
        <dbReference type="Pfam" id="PF03372"/>
    </source>
</evidence>
<comment type="cofactor">
    <cofactor evidence="2">
        <name>Mg(2+)</name>
        <dbReference type="ChEBI" id="CHEBI:18420"/>
    </cofactor>
</comment>
<organism evidence="12">
    <name type="scientific">Aplanochytrium stocchinoi</name>
    <dbReference type="NCBI Taxonomy" id="215587"/>
    <lineage>
        <taxon>Eukaryota</taxon>
        <taxon>Sar</taxon>
        <taxon>Stramenopiles</taxon>
        <taxon>Bigyra</taxon>
        <taxon>Labyrinthulomycetes</taxon>
        <taxon>Thraustochytrida</taxon>
        <taxon>Thraustochytriidae</taxon>
        <taxon>Aplanochytrium</taxon>
    </lineage>
</organism>
<keyword evidence="8" id="KW-0460">Magnesium</keyword>
<dbReference type="InterPro" id="IPR036691">
    <property type="entry name" value="Endo/exonu/phosph_ase_sf"/>
</dbReference>
<evidence type="ECO:0000256" key="9">
    <source>
        <dbReference type="ARBA" id="ARBA00023204"/>
    </source>
</evidence>
<feature type="domain" description="Endonuclease/exonuclease/phosphatase" evidence="11">
    <location>
        <begin position="5"/>
        <end position="340"/>
    </location>
</feature>
<evidence type="ECO:0000256" key="2">
    <source>
        <dbReference type="ARBA" id="ARBA00001946"/>
    </source>
</evidence>
<sequence>MVNLVTYNIHSGVGLDNDYNLERIAQVLQSCKAEIACLQEVERNRVHRKARKWSHAHSDNQPEILGKLSNMPYTAFLPCLHAYVESTASDAARKEKKSKFREWMQHEILVKDDEHKESSYGIAILSRYEILEMKTLLFSRKENSKSQGAVSGNIDMDKDEQPRGALAVLLEIPKADQDQDHHHHHENDVKRMWVVNTHISHKICSEEQRSHAKELTSWINSFAVSGMDTNLDTEKIARKHAMILCGDLNSPVSLPRTGLSVIMADGKWTDLWNHHGTYDNSATMPSSVYKSKSRLSSFFKPMLGMRIDYILSYRSEDLLSVICNEIKVLNEGGHPEASDHCAVWADLHLS</sequence>
<dbReference type="GO" id="GO:0016787">
    <property type="term" value="F:hydrolase activity"/>
    <property type="evidence" value="ECO:0007669"/>
    <property type="project" value="UniProtKB-KW"/>
</dbReference>
<dbReference type="GO" id="GO:0046872">
    <property type="term" value="F:metal ion binding"/>
    <property type="evidence" value="ECO:0007669"/>
    <property type="project" value="UniProtKB-KW"/>
</dbReference>
<gene>
    <name evidence="12" type="ORF">ASTO00021_LOCUS11364</name>
</gene>
<evidence type="ECO:0000256" key="1">
    <source>
        <dbReference type="ARBA" id="ARBA00001936"/>
    </source>
</evidence>
<dbReference type="AlphaFoldDB" id="A0A7S3UZ11"/>
<dbReference type="GO" id="GO:0004518">
    <property type="term" value="F:nuclease activity"/>
    <property type="evidence" value="ECO:0007669"/>
    <property type="project" value="UniProtKB-KW"/>
</dbReference>
<name>A0A7S3UZ11_9STRA</name>
<protein>
    <recommendedName>
        <fullName evidence="11">Endonuclease/exonuclease/phosphatase domain-containing protein</fullName>
    </recommendedName>
</protein>
<dbReference type="Gene3D" id="3.60.10.10">
    <property type="entry name" value="Endonuclease/exonuclease/phosphatase"/>
    <property type="match status" value="1"/>
</dbReference>
<accession>A0A7S3UZ11</accession>
<keyword evidence="10" id="KW-0539">Nucleus</keyword>
<evidence type="ECO:0000256" key="6">
    <source>
        <dbReference type="ARBA" id="ARBA00022763"/>
    </source>
</evidence>
<evidence type="ECO:0000256" key="5">
    <source>
        <dbReference type="ARBA" id="ARBA00022723"/>
    </source>
</evidence>
<comment type="subcellular location">
    <subcellularLocation>
        <location evidence="3">Nucleus</location>
        <location evidence="3">PML body</location>
    </subcellularLocation>
</comment>
<dbReference type="GO" id="GO:0006281">
    <property type="term" value="P:DNA repair"/>
    <property type="evidence" value="ECO:0007669"/>
    <property type="project" value="UniProtKB-KW"/>
</dbReference>
<keyword evidence="9" id="KW-0234">DNA repair</keyword>
<keyword evidence="5" id="KW-0479">Metal-binding</keyword>
<evidence type="ECO:0000256" key="4">
    <source>
        <dbReference type="ARBA" id="ARBA00022722"/>
    </source>
</evidence>